<dbReference type="RefSeq" id="WP_217068073.1">
    <property type="nucleotide sequence ID" value="NZ_JAHQCS010000154.1"/>
</dbReference>
<reference evidence="2 3" key="1">
    <citation type="submission" date="2021-06" db="EMBL/GenBank/DDBJ databases">
        <title>Bacillus sp. RD4P76, an endophyte from a halophyte.</title>
        <authorList>
            <person name="Sun J.-Q."/>
        </authorList>
    </citation>
    <scope>NUCLEOTIDE SEQUENCE [LARGE SCALE GENOMIC DNA]</scope>
    <source>
        <strain evidence="2 3">CGMCC 1.15917</strain>
    </source>
</reference>
<dbReference type="PANTHER" id="PTHR18964">
    <property type="entry name" value="ROK (REPRESSOR, ORF, KINASE) FAMILY"/>
    <property type="match status" value="1"/>
</dbReference>
<name>A0ABS6JK15_9BACI</name>
<dbReference type="EMBL" id="JAHQCS010000154">
    <property type="protein sequence ID" value="MBU9713883.1"/>
    <property type="molecule type" value="Genomic_DNA"/>
</dbReference>
<gene>
    <name evidence="2" type="ORF">KS419_19310</name>
</gene>
<evidence type="ECO:0000313" key="3">
    <source>
        <dbReference type="Proteomes" id="UP000784880"/>
    </source>
</evidence>
<proteinExistence type="inferred from homology"/>
<dbReference type="PROSITE" id="PS01125">
    <property type="entry name" value="ROK"/>
    <property type="match status" value="1"/>
</dbReference>
<dbReference type="Proteomes" id="UP000784880">
    <property type="component" value="Unassembled WGS sequence"/>
</dbReference>
<evidence type="ECO:0000256" key="1">
    <source>
        <dbReference type="ARBA" id="ARBA00006479"/>
    </source>
</evidence>
<dbReference type="InterPro" id="IPR000600">
    <property type="entry name" value="ROK"/>
</dbReference>
<dbReference type="PANTHER" id="PTHR18964:SF149">
    <property type="entry name" value="BIFUNCTIONAL UDP-N-ACETYLGLUCOSAMINE 2-EPIMERASE_N-ACETYLMANNOSAMINE KINASE"/>
    <property type="match status" value="1"/>
</dbReference>
<organism evidence="2 3">
    <name type="scientific">Evansella tamaricis</name>
    <dbReference type="NCBI Taxonomy" id="2069301"/>
    <lineage>
        <taxon>Bacteria</taxon>
        <taxon>Bacillati</taxon>
        <taxon>Bacillota</taxon>
        <taxon>Bacilli</taxon>
        <taxon>Bacillales</taxon>
        <taxon>Bacillaceae</taxon>
        <taxon>Evansella</taxon>
    </lineage>
</organism>
<dbReference type="InterPro" id="IPR049874">
    <property type="entry name" value="ROK_cs"/>
</dbReference>
<evidence type="ECO:0000313" key="2">
    <source>
        <dbReference type="EMBL" id="MBU9713883.1"/>
    </source>
</evidence>
<accession>A0ABS6JK15</accession>
<keyword evidence="3" id="KW-1185">Reference proteome</keyword>
<comment type="caution">
    <text evidence="2">The sequence shown here is derived from an EMBL/GenBank/DDBJ whole genome shotgun (WGS) entry which is preliminary data.</text>
</comment>
<dbReference type="Pfam" id="PF00480">
    <property type="entry name" value="ROK"/>
    <property type="match status" value="1"/>
</dbReference>
<comment type="similarity">
    <text evidence="1">Belongs to the ROK (NagC/XylR) family.</text>
</comment>
<sequence>MGQKVRVGNRELIKDINRSLVIEQVRNHAPVSRTEISKETKLGLSTVTKIVDELMSEGYLYESGEATSTGGRRPILLHFNNKIGYAIAVKIEQDCLLLAVTDLSANIIDKKEVPFSYGETSAGVVELLISTIHELLSETKIPIDSVLGIGVAVSGLVNSQDGRVLISPLLGWKNINLKSILEEEFDTSIYIDNDVNAYAVAEMNIGKGKFLTNFIGLSIGAGIGGAIVVNKKLYHGKFGGAGEFGHSIVVHNGKPCYCGQQGCLETYASEKYFKHEIPLIKDQFPDSRTWTEGPLTFDTLYQAAVERDNLALEVLKNVGEYLGTGLLNIINSFNPGKVILFGEGVIAKDYFLPYAIQRANNNFFSRANLETEVLVSELGKDAWLQGIALLSINHLFMIPMYEDHQR</sequence>
<protein>
    <submittedName>
        <fullName evidence="2">ROK family transcriptional regulator</fullName>
    </submittedName>
</protein>